<reference evidence="1 2" key="1">
    <citation type="journal article" date="2011" name="Proc. Natl. Acad. Sci. U.S.A.">
        <title>Evolutionary erosion of yeast sex chromosomes by mating-type switching accidents.</title>
        <authorList>
            <person name="Gordon J.L."/>
            <person name="Armisen D."/>
            <person name="Proux-Wera E."/>
            <person name="Oheigeartaigh S.S."/>
            <person name="Byrne K.P."/>
            <person name="Wolfe K.H."/>
        </authorList>
    </citation>
    <scope>NUCLEOTIDE SEQUENCE [LARGE SCALE GENOMIC DNA]</scope>
    <source>
        <strain evidence="2">ATCC 76901 / BCRC 22586 / CBS 4309 / NBRC 1992 / NRRL Y-12630</strain>
    </source>
</reference>
<dbReference type="FunCoup" id="G0V5N9">
    <property type="interactions" value="3"/>
</dbReference>
<dbReference type="RefSeq" id="XP_003673168.1">
    <property type="nucleotide sequence ID" value="XM_003673120.1"/>
</dbReference>
<dbReference type="InterPro" id="IPR031342">
    <property type="entry name" value="Mug163-like"/>
</dbReference>
<dbReference type="OMA" id="FIFELNE"/>
<keyword evidence="2" id="KW-1185">Reference proteome</keyword>
<reference key="2">
    <citation type="submission" date="2011-08" db="EMBL/GenBank/DDBJ databases">
        <title>Genome sequence of Naumovozyma castellii.</title>
        <authorList>
            <person name="Gordon J.L."/>
            <person name="Armisen D."/>
            <person name="Proux-Wera E."/>
            <person name="OhEigeartaigh S.S."/>
            <person name="Byrne K.P."/>
            <person name="Wolfe K.H."/>
        </authorList>
    </citation>
    <scope>NUCLEOTIDE SEQUENCE</scope>
    <source>
        <strain>Type strain:CBS 4309</strain>
    </source>
</reference>
<dbReference type="EMBL" id="HE576752">
    <property type="protein sequence ID" value="CCC66777.1"/>
    <property type="molecule type" value="Genomic_DNA"/>
</dbReference>
<dbReference type="KEGG" id="ncs:NCAS_0A02190"/>
<protein>
    <submittedName>
        <fullName evidence="1">Uncharacterized protein</fullName>
    </submittedName>
</protein>
<evidence type="ECO:0000313" key="2">
    <source>
        <dbReference type="Proteomes" id="UP000001640"/>
    </source>
</evidence>
<dbReference type="Pfam" id="PF17119">
    <property type="entry name" value="MMU163"/>
    <property type="match status" value="1"/>
</dbReference>
<dbReference type="HOGENOM" id="CLU_068099_1_0_1"/>
<dbReference type="OrthoDB" id="5329385at2759"/>
<name>G0V5N9_NAUCA</name>
<dbReference type="AlphaFoldDB" id="G0V5N9"/>
<evidence type="ECO:0000313" key="1">
    <source>
        <dbReference type="EMBL" id="CCC66777.1"/>
    </source>
</evidence>
<dbReference type="Proteomes" id="UP000001640">
    <property type="component" value="Chromosome 1"/>
</dbReference>
<sequence length="266" mass="29958">MFCIKGSMNTLIRISKRITVPSVRWYSDLTTRHANLGMMTNYLTKEGVPNLLQETISDQYLDENIQLRLLPTTYPYIPTINGKVKYKASLNAIRLIVKNFILNDTCRIHISSVKTILAKDKEHSGKGKGDPFVGFVTDNDKLIIKWQTCISNDDCSKIHVTPARINMKPPPPHGNDSSTSHIVEYILDPGKKALNEDAVTSQLKDINDMEGEKAGEKKQDKLSRLLRGIFVFEFNEDNSKILVHTIENVEMAKFGKKIDTGSAFAC</sequence>
<dbReference type="eggNOG" id="ENOG502S29P">
    <property type="taxonomic scope" value="Eukaryota"/>
</dbReference>
<dbReference type="GeneID" id="96900266"/>
<accession>G0V5N9</accession>
<proteinExistence type="predicted"/>
<dbReference type="STRING" id="1064592.G0V5N9"/>
<organism evidence="1 2">
    <name type="scientific">Naumovozyma castellii</name>
    <name type="common">Yeast</name>
    <name type="synonym">Saccharomyces castellii</name>
    <dbReference type="NCBI Taxonomy" id="27288"/>
    <lineage>
        <taxon>Eukaryota</taxon>
        <taxon>Fungi</taxon>
        <taxon>Dikarya</taxon>
        <taxon>Ascomycota</taxon>
        <taxon>Saccharomycotina</taxon>
        <taxon>Saccharomycetes</taxon>
        <taxon>Saccharomycetales</taxon>
        <taxon>Saccharomycetaceae</taxon>
        <taxon>Naumovozyma</taxon>
    </lineage>
</organism>
<gene>
    <name evidence="1" type="primary">NCAS0A02190</name>
    <name evidence="1" type="ordered locus">NCAS_0A02190</name>
</gene>
<dbReference type="InParanoid" id="G0V5N9"/>